<proteinExistence type="predicted"/>
<feature type="transmembrane region" description="Helical" evidence="1">
    <location>
        <begin position="117"/>
        <end position="135"/>
    </location>
</feature>
<reference evidence="2 3" key="1">
    <citation type="submission" date="2019-12" db="EMBL/GenBank/DDBJ databases">
        <title>Genomic-based taxomic classification of the family Erythrobacteraceae.</title>
        <authorList>
            <person name="Xu L."/>
        </authorList>
    </citation>
    <scope>NUCLEOTIDE SEQUENCE [LARGE SCALE GENOMIC DNA]</scope>
    <source>
        <strain evidence="2 3">MCCC 1K01500</strain>
    </source>
</reference>
<keyword evidence="1" id="KW-1133">Transmembrane helix</keyword>
<dbReference type="Proteomes" id="UP000433652">
    <property type="component" value="Unassembled WGS sequence"/>
</dbReference>
<evidence type="ECO:0008006" key="4">
    <source>
        <dbReference type="Google" id="ProtNLM"/>
    </source>
</evidence>
<evidence type="ECO:0000256" key="1">
    <source>
        <dbReference type="SAM" id="Phobius"/>
    </source>
</evidence>
<accession>A0A6I4SSP5</accession>
<dbReference type="RefSeq" id="WP_159791278.1">
    <property type="nucleotide sequence ID" value="NZ_WTYM01000020.1"/>
</dbReference>
<evidence type="ECO:0000313" key="3">
    <source>
        <dbReference type="Proteomes" id="UP000433652"/>
    </source>
</evidence>
<organism evidence="2 3">
    <name type="scientific">Croceibacterium salegens</name>
    <dbReference type="NCBI Taxonomy" id="1737568"/>
    <lineage>
        <taxon>Bacteria</taxon>
        <taxon>Pseudomonadati</taxon>
        <taxon>Pseudomonadota</taxon>
        <taxon>Alphaproteobacteria</taxon>
        <taxon>Sphingomonadales</taxon>
        <taxon>Erythrobacteraceae</taxon>
        <taxon>Croceibacterium</taxon>
    </lineage>
</organism>
<dbReference type="AlphaFoldDB" id="A0A6I4SSP5"/>
<gene>
    <name evidence="2" type="ORF">GRI89_00295</name>
</gene>
<feature type="transmembrane region" description="Helical" evidence="1">
    <location>
        <begin position="12"/>
        <end position="32"/>
    </location>
</feature>
<dbReference type="EMBL" id="WTYM01000020">
    <property type="protein sequence ID" value="MXO57986.1"/>
    <property type="molecule type" value="Genomic_DNA"/>
</dbReference>
<comment type="caution">
    <text evidence="2">The sequence shown here is derived from an EMBL/GenBank/DDBJ whole genome shotgun (WGS) entry which is preliminary data.</text>
</comment>
<dbReference type="OrthoDB" id="5801787at2"/>
<evidence type="ECO:0000313" key="2">
    <source>
        <dbReference type="EMBL" id="MXO57986.1"/>
    </source>
</evidence>
<protein>
    <recommendedName>
        <fullName evidence="4">Sugar transporter</fullName>
    </recommendedName>
</protein>
<feature type="transmembrane region" description="Helical" evidence="1">
    <location>
        <begin position="87"/>
        <end position="105"/>
    </location>
</feature>
<sequence length="145" mass="15913">MTTLAEGKAPVHLWVVGVLSLLWNGFGCYDYLMTELRNEAYMAQVPPQALAIFDAFPVWAIALWAIGVWLSMLGVILLLLRNRQATTAFLIAVVAVLASFFYQATTDLPQAMGGASYWIMPAVIIAVTIGQWMYANRMAAAGVLR</sequence>
<name>A0A6I4SSP5_9SPHN</name>
<keyword evidence="3" id="KW-1185">Reference proteome</keyword>
<feature type="transmembrane region" description="Helical" evidence="1">
    <location>
        <begin position="56"/>
        <end position="80"/>
    </location>
</feature>
<keyword evidence="1" id="KW-0472">Membrane</keyword>
<keyword evidence="1" id="KW-0812">Transmembrane</keyword>